<keyword evidence="6" id="KW-0325">Glycoprotein</keyword>
<evidence type="ECO:0000256" key="10">
    <source>
        <dbReference type="SAM" id="MobiDB-lite"/>
    </source>
</evidence>
<evidence type="ECO:0000256" key="1">
    <source>
        <dbReference type="ARBA" id="ARBA00004479"/>
    </source>
</evidence>
<evidence type="ECO:0000256" key="7">
    <source>
        <dbReference type="ARBA" id="ARBA00037703"/>
    </source>
</evidence>
<dbReference type="Pfam" id="PF25506">
    <property type="entry name" value="TIM-barrel_MTC6"/>
    <property type="match status" value="1"/>
</dbReference>
<dbReference type="CDD" id="cd00037">
    <property type="entry name" value="CLECT"/>
    <property type="match status" value="1"/>
</dbReference>
<dbReference type="Gene3D" id="3.10.100.10">
    <property type="entry name" value="Mannose-Binding Protein A, subunit A"/>
    <property type="match status" value="1"/>
</dbReference>
<dbReference type="InterPro" id="IPR016186">
    <property type="entry name" value="C-type_lectin-like/link_sf"/>
</dbReference>
<dbReference type="AlphaFoldDB" id="A0A6A5QBF1"/>
<comment type="function">
    <text evidence="7">May be involved in telomere capping.</text>
</comment>
<sequence length="633" mass="68844">MSGNSLYDPDQSALDTRWTQPWSEAFRAQRDVGLRVPINFQTVPAVSLRQACFSGNQYEHNAFRKCFSNLLGVGFRRFDVDVYWDALQSTWGLCPVELPGNNGDRGDNSVSTSLGPLVSASTDSVLAKIPDSTAAPLNSLGFDRRQDASQLSTAPVSSSVASASSTRSASSSTTSANAKPTVISFPSPDGAPPLQQIGRYNCTALMRLGLLTGILYDFLEATSTTTGASLLFLTIDVHAASSILNPNAPAPDLSPAQLPTSDSLLNDEFRGNLSSLTYTPSLLSSQQGDLNTSWDNVQWVNRPAEGYYDVSRNDQGKHLTRNGWPTEAFVEFQQFYRVSVGYGTIDPQMRLYNFGPDLDYIFPPGTFTTTKTTSVAFNGQVLSGCLFDSSDTGVTSERNSSWAITTAPSLDLSAKADFTTAIPAVANLTSCGITALLNEALGTTADKNPLPYAAYVRSTLWSWAPGEPKNATSAADQSGNRCAVMSLSPDPGRWRVVDCTERHRVACRRPDENYSWQISDDASDYYDAPSTCRSPYRFDVPHTALENKHLIAALQNDDRRSPDEAIFIDLNSINIQECWVSGPNGTCPYLSTDDTDRIRIVVVPTVAAVIIFLLAALTFFDLERLTFNVANVK</sequence>
<dbReference type="InterPro" id="IPR051008">
    <property type="entry name" value="Telomere_Capping_Maintenance"/>
</dbReference>
<dbReference type="InterPro" id="IPR057530">
    <property type="entry name" value="TIM-barrel_MTC6"/>
</dbReference>
<keyword evidence="14" id="KW-1185">Reference proteome</keyword>
<dbReference type="InterPro" id="IPR001304">
    <property type="entry name" value="C-type_lectin-like"/>
</dbReference>
<dbReference type="SUPFAM" id="SSF56436">
    <property type="entry name" value="C-type lectin-like"/>
    <property type="match status" value="1"/>
</dbReference>
<dbReference type="Proteomes" id="UP000800096">
    <property type="component" value="Unassembled WGS sequence"/>
</dbReference>
<protein>
    <recommendedName>
        <fullName evidence="9">Maintenance of telomere capping protein 6</fullName>
    </recommendedName>
</protein>
<keyword evidence="3" id="KW-0732">Signal</keyword>
<evidence type="ECO:0000313" key="14">
    <source>
        <dbReference type="Proteomes" id="UP000800096"/>
    </source>
</evidence>
<dbReference type="OrthoDB" id="5573651at2759"/>
<reference evidence="13" key="1">
    <citation type="journal article" date="2020" name="Stud. Mycol.">
        <title>101 Dothideomycetes genomes: a test case for predicting lifestyles and emergence of pathogens.</title>
        <authorList>
            <person name="Haridas S."/>
            <person name="Albert R."/>
            <person name="Binder M."/>
            <person name="Bloem J."/>
            <person name="Labutti K."/>
            <person name="Salamov A."/>
            <person name="Andreopoulos B."/>
            <person name="Baker S."/>
            <person name="Barry K."/>
            <person name="Bills G."/>
            <person name="Bluhm B."/>
            <person name="Cannon C."/>
            <person name="Castanera R."/>
            <person name="Culley D."/>
            <person name="Daum C."/>
            <person name="Ezra D."/>
            <person name="Gonzalez J."/>
            <person name="Henrissat B."/>
            <person name="Kuo A."/>
            <person name="Liang C."/>
            <person name="Lipzen A."/>
            <person name="Lutzoni F."/>
            <person name="Magnuson J."/>
            <person name="Mondo S."/>
            <person name="Nolan M."/>
            <person name="Ohm R."/>
            <person name="Pangilinan J."/>
            <person name="Park H.-J."/>
            <person name="Ramirez L."/>
            <person name="Alfaro M."/>
            <person name="Sun H."/>
            <person name="Tritt A."/>
            <person name="Yoshinaga Y."/>
            <person name="Zwiers L.-H."/>
            <person name="Turgeon B."/>
            <person name="Goodwin S."/>
            <person name="Spatafora J."/>
            <person name="Crous P."/>
            <person name="Grigoriev I."/>
        </authorList>
    </citation>
    <scope>NUCLEOTIDE SEQUENCE</scope>
    <source>
        <strain evidence="13">HMLAC05119</strain>
    </source>
</reference>
<keyword evidence="2 11" id="KW-0812">Transmembrane</keyword>
<name>A0A6A5QBF1_AMPQU</name>
<evidence type="ECO:0000256" key="2">
    <source>
        <dbReference type="ARBA" id="ARBA00022692"/>
    </source>
</evidence>
<feature type="region of interest" description="Disordered" evidence="10">
    <location>
        <begin position="162"/>
        <end position="190"/>
    </location>
</feature>
<dbReference type="PANTHER" id="PTHR35518:SF2">
    <property type="entry name" value="MAINTENANCE OF TELOMERE CAPPING PROTEIN 6"/>
    <property type="match status" value="1"/>
</dbReference>
<dbReference type="InterPro" id="IPR016187">
    <property type="entry name" value="CTDL_fold"/>
</dbReference>
<dbReference type="EMBL" id="ML979139">
    <property type="protein sequence ID" value="KAF1912931.1"/>
    <property type="molecule type" value="Genomic_DNA"/>
</dbReference>
<feature type="compositionally biased region" description="Low complexity" evidence="10">
    <location>
        <begin position="162"/>
        <end position="176"/>
    </location>
</feature>
<evidence type="ECO:0000256" key="8">
    <source>
        <dbReference type="ARBA" id="ARBA00038159"/>
    </source>
</evidence>
<proteinExistence type="inferred from homology"/>
<dbReference type="PROSITE" id="PS50041">
    <property type="entry name" value="C_TYPE_LECTIN_2"/>
    <property type="match status" value="1"/>
</dbReference>
<evidence type="ECO:0000256" key="6">
    <source>
        <dbReference type="ARBA" id="ARBA00023180"/>
    </source>
</evidence>
<evidence type="ECO:0000256" key="11">
    <source>
        <dbReference type="SAM" id="Phobius"/>
    </source>
</evidence>
<evidence type="ECO:0000256" key="5">
    <source>
        <dbReference type="ARBA" id="ARBA00023136"/>
    </source>
</evidence>
<feature type="domain" description="C-type lectin" evidence="12">
    <location>
        <begin position="462"/>
        <end position="508"/>
    </location>
</feature>
<dbReference type="PANTHER" id="PTHR35518">
    <property type="entry name" value="MAINTENANCE OF TELOMOERE CAPPING"/>
    <property type="match status" value="1"/>
</dbReference>
<evidence type="ECO:0000256" key="4">
    <source>
        <dbReference type="ARBA" id="ARBA00022989"/>
    </source>
</evidence>
<comment type="similarity">
    <text evidence="8">Belongs to the MTC6 family.</text>
</comment>
<evidence type="ECO:0000256" key="9">
    <source>
        <dbReference type="ARBA" id="ARBA00039865"/>
    </source>
</evidence>
<comment type="subcellular location">
    <subcellularLocation>
        <location evidence="1">Membrane</location>
        <topology evidence="1">Single-pass type I membrane protein</topology>
    </subcellularLocation>
</comment>
<organism evidence="13 14">
    <name type="scientific">Ampelomyces quisqualis</name>
    <name type="common">Powdery mildew agent</name>
    <dbReference type="NCBI Taxonomy" id="50730"/>
    <lineage>
        <taxon>Eukaryota</taxon>
        <taxon>Fungi</taxon>
        <taxon>Dikarya</taxon>
        <taxon>Ascomycota</taxon>
        <taxon>Pezizomycotina</taxon>
        <taxon>Dothideomycetes</taxon>
        <taxon>Pleosporomycetidae</taxon>
        <taxon>Pleosporales</taxon>
        <taxon>Pleosporineae</taxon>
        <taxon>Phaeosphaeriaceae</taxon>
        <taxon>Ampelomyces</taxon>
    </lineage>
</organism>
<evidence type="ECO:0000259" key="12">
    <source>
        <dbReference type="PROSITE" id="PS50041"/>
    </source>
</evidence>
<gene>
    <name evidence="13" type="ORF">BDU57DRAFT_541634</name>
</gene>
<keyword evidence="5 11" id="KW-0472">Membrane</keyword>
<dbReference type="GO" id="GO:0016020">
    <property type="term" value="C:membrane"/>
    <property type="evidence" value="ECO:0007669"/>
    <property type="project" value="UniProtKB-SubCell"/>
</dbReference>
<feature type="transmembrane region" description="Helical" evidence="11">
    <location>
        <begin position="600"/>
        <end position="620"/>
    </location>
</feature>
<keyword evidence="4 11" id="KW-1133">Transmembrane helix</keyword>
<evidence type="ECO:0000313" key="13">
    <source>
        <dbReference type="EMBL" id="KAF1912931.1"/>
    </source>
</evidence>
<accession>A0A6A5QBF1</accession>
<evidence type="ECO:0000256" key="3">
    <source>
        <dbReference type="ARBA" id="ARBA00022729"/>
    </source>
</evidence>